<dbReference type="OrthoDB" id="651989at2"/>
<protein>
    <submittedName>
        <fullName evidence="2">Uncharacterized protein</fullName>
    </submittedName>
</protein>
<keyword evidence="1" id="KW-0812">Transmembrane</keyword>
<evidence type="ECO:0000256" key="1">
    <source>
        <dbReference type="SAM" id="Phobius"/>
    </source>
</evidence>
<dbReference type="KEGG" id="mgk:FSB76_17045"/>
<gene>
    <name evidence="2" type="ORF">FSB76_17045</name>
</gene>
<feature type="transmembrane region" description="Helical" evidence="1">
    <location>
        <begin position="188"/>
        <end position="212"/>
    </location>
</feature>
<dbReference type="EMBL" id="CP042437">
    <property type="protein sequence ID" value="QEC77567.1"/>
    <property type="molecule type" value="Genomic_DNA"/>
</dbReference>
<feature type="transmembrane region" description="Helical" evidence="1">
    <location>
        <begin position="117"/>
        <end position="135"/>
    </location>
</feature>
<evidence type="ECO:0000313" key="3">
    <source>
        <dbReference type="Proteomes" id="UP000321362"/>
    </source>
</evidence>
<evidence type="ECO:0000313" key="2">
    <source>
        <dbReference type="EMBL" id="QEC77567.1"/>
    </source>
</evidence>
<accession>A0A5B8W192</accession>
<feature type="transmembrane region" description="Helical" evidence="1">
    <location>
        <begin position="63"/>
        <end position="82"/>
    </location>
</feature>
<dbReference type="RefSeq" id="WP_147055379.1">
    <property type="nucleotide sequence ID" value="NZ_CP042437.1"/>
</dbReference>
<feature type="transmembrane region" description="Helical" evidence="1">
    <location>
        <begin position="156"/>
        <end position="176"/>
    </location>
</feature>
<dbReference type="AlphaFoldDB" id="A0A5B8W192"/>
<reference evidence="2 3" key="1">
    <citation type="journal article" date="2013" name="J. Microbiol.">
        <title>Mucilaginibacter ginsenosidivorax sp. nov., with ginsenoside converting activity isolated from sediment.</title>
        <authorList>
            <person name="Kim J.K."/>
            <person name="Choi T.E."/>
            <person name="Liu Q.M."/>
            <person name="Park H.Y."/>
            <person name="Yi T.H."/>
            <person name="Yoon M.H."/>
            <person name="Kim S.C."/>
            <person name="Im W.T."/>
        </authorList>
    </citation>
    <scope>NUCLEOTIDE SEQUENCE [LARGE SCALE GENOMIC DNA]</scope>
    <source>
        <strain evidence="2 3">KHI28</strain>
    </source>
</reference>
<keyword evidence="1" id="KW-0472">Membrane</keyword>
<dbReference type="Proteomes" id="UP000321362">
    <property type="component" value="Chromosome"/>
</dbReference>
<feature type="transmembrane region" description="Helical" evidence="1">
    <location>
        <begin position="89"/>
        <end position="111"/>
    </location>
</feature>
<sequence length="218" mass="25189">MKHIYVTVLVPATVLVPIGVGLIKTVYKDVPSKTMLLYLLFAGITDVVERILGVHHVNNLPLLHFYTIVEYLFIVRYFQLILNTSSSKLFKISLIAFPVLSILDFIFIQDIHQYNSYPRPIAAIIIIAFCVYYFFRYSENEIKSHWFSVPSNWISAGLMIYFSSSLFYFAFLNIISQKANQGNHYMNLYFIFGGVHATLVLLMYLMVAVGFLQVKNER</sequence>
<feature type="transmembrane region" description="Helical" evidence="1">
    <location>
        <begin position="6"/>
        <end position="23"/>
    </location>
</feature>
<name>A0A5B8W192_9SPHI</name>
<feature type="transmembrane region" description="Helical" evidence="1">
    <location>
        <begin position="35"/>
        <end position="57"/>
    </location>
</feature>
<keyword evidence="3" id="KW-1185">Reference proteome</keyword>
<proteinExistence type="predicted"/>
<organism evidence="2 3">
    <name type="scientific">Mucilaginibacter ginsenosidivorax</name>
    <dbReference type="NCBI Taxonomy" id="862126"/>
    <lineage>
        <taxon>Bacteria</taxon>
        <taxon>Pseudomonadati</taxon>
        <taxon>Bacteroidota</taxon>
        <taxon>Sphingobacteriia</taxon>
        <taxon>Sphingobacteriales</taxon>
        <taxon>Sphingobacteriaceae</taxon>
        <taxon>Mucilaginibacter</taxon>
    </lineage>
</organism>
<keyword evidence="1" id="KW-1133">Transmembrane helix</keyword>